<comment type="subcellular location">
    <subcellularLocation>
        <location evidence="1">Nucleus</location>
    </subcellularLocation>
</comment>
<evidence type="ECO:0000256" key="1">
    <source>
        <dbReference type="ARBA" id="ARBA00004123"/>
    </source>
</evidence>
<dbReference type="SMART" id="SM00906">
    <property type="entry name" value="Fungal_trans"/>
    <property type="match status" value="1"/>
</dbReference>
<dbReference type="InterPro" id="IPR051711">
    <property type="entry name" value="Stress_Response_Reg"/>
</dbReference>
<evidence type="ECO:0000256" key="2">
    <source>
        <dbReference type="ARBA" id="ARBA00023015"/>
    </source>
</evidence>
<feature type="region of interest" description="Disordered" evidence="6">
    <location>
        <begin position="1"/>
        <end position="59"/>
    </location>
</feature>
<dbReference type="InterPro" id="IPR007219">
    <property type="entry name" value="XnlR_reg_dom"/>
</dbReference>
<gene>
    <name evidence="8" type="ORF">A1O3_09664</name>
</gene>
<evidence type="ECO:0000256" key="5">
    <source>
        <dbReference type="ARBA" id="ARBA00023242"/>
    </source>
</evidence>
<evidence type="ECO:0000313" key="8">
    <source>
        <dbReference type="EMBL" id="EXJ77438.1"/>
    </source>
</evidence>
<dbReference type="GO" id="GO:0008270">
    <property type="term" value="F:zinc ion binding"/>
    <property type="evidence" value="ECO:0007669"/>
    <property type="project" value="InterPro"/>
</dbReference>
<evidence type="ECO:0000256" key="6">
    <source>
        <dbReference type="SAM" id="MobiDB-lite"/>
    </source>
</evidence>
<dbReference type="GO" id="GO:0043565">
    <property type="term" value="F:sequence-specific DNA binding"/>
    <property type="evidence" value="ECO:0007669"/>
    <property type="project" value="TreeGrafter"/>
</dbReference>
<sequence>MLPSEVGVKSTRENPAQDQTKRKRRGLNHRHHADFAAQAVTPIDSQATLEGSDNLNSPAVPLEGPAFRNQFRPGVEGRHVILPDEPDEPDEESERDASGLSFLRRIYRHLTSIISLDTFPRSIYSEADQEPIWADSAPTFFVPPREDSEEYIQCYFSYSNVTYRYVSRLVIDELFERFYKPDTSPPKDHGSMAMLLLVMALGCIWLPSWKGNSFDLAKKQCVRIQRAALRSLQLVSSNFPPSLPTVQSYVLNCHLNLALARYDSAWVSLGMAIRLGQMVDLQSLGRPANPNNQHTMSCLFWSMFMLDRYLSLVLGRPTTLNEEDITRPYPETVVGPRGEVDEEESSLMPGVVAHVKLTRIMGHINKRLYPKRIKLDPRARDVAVGELAQEIERWKAETPPFFNPEAASENGPASPFHIVPGIFIR</sequence>
<evidence type="ECO:0000256" key="4">
    <source>
        <dbReference type="ARBA" id="ARBA00023163"/>
    </source>
</evidence>
<dbReference type="EMBL" id="AMGY01000010">
    <property type="protein sequence ID" value="EXJ77438.1"/>
    <property type="molecule type" value="Genomic_DNA"/>
</dbReference>
<feature type="compositionally biased region" description="Basic residues" evidence="6">
    <location>
        <begin position="21"/>
        <end position="32"/>
    </location>
</feature>
<comment type="caution">
    <text evidence="8">The sequence shown here is derived from an EMBL/GenBank/DDBJ whole genome shotgun (WGS) entry which is preliminary data.</text>
</comment>
<evidence type="ECO:0000259" key="7">
    <source>
        <dbReference type="SMART" id="SM00906"/>
    </source>
</evidence>
<keyword evidence="5" id="KW-0539">Nucleus</keyword>
<feature type="compositionally biased region" description="Polar residues" evidence="6">
    <location>
        <begin position="43"/>
        <end position="57"/>
    </location>
</feature>
<evidence type="ECO:0000256" key="3">
    <source>
        <dbReference type="ARBA" id="ARBA00023125"/>
    </source>
</evidence>
<dbReference type="Pfam" id="PF04082">
    <property type="entry name" value="Fungal_trans"/>
    <property type="match status" value="1"/>
</dbReference>
<reference evidence="8 9" key="1">
    <citation type="submission" date="2013-03" db="EMBL/GenBank/DDBJ databases">
        <title>The Genome Sequence of Capronia epimyces CBS 606.96.</title>
        <authorList>
            <consortium name="The Broad Institute Genomics Platform"/>
            <person name="Cuomo C."/>
            <person name="de Hoog S."/>
            <person name="Gorbushina A."/>
            <person name="Walker B."/>
            <person name="Young S.K."/>
            <person name="Zeng Q."/>
            <person name="Gargeya S."/>
            <person name="Fitzgerald M."/>
            <person name="Haas B."/>
            <person name="Abouelleil A."/>
            <person name="Allen A.W."/>
            <person name="Alvarado L."/>
            <person name="Arachchi H.M."/>
            <person name="Berlin A.M."/>
            <person name="Chapman S.B."/>
            <person name="Gainer-Dewar J."/>
            <person name="Goldberg J."/>
            <person name="Griggs A."/>
            <person name="Gujja S."/>
            <person name="Hansen M."/>
            <person name="Howarth C."/>
            <person name="Imamovic A."/>
            <person name="Ireland A."/>
            <person name="Larimer J."/>
            <person name="McCowan C."/>
            <person name="Murphy C."/>
            <person name="Pearson M."/>
            <person name="Poon T.W."/>
            <person name="Priest M."/>
            <person name="Roberts A."/>
            <person name="Saif S."/>
            <person name="Shea T."/>
            <person name="Sisk P."/>
            <person name="Sykes S."/>
            <person name="Wortman J."/>
            <person name="Nusbaum C."/>
            <person name="Birren B."/>
        </authorList>
    </citation>
    <scope>NUCLEOTIDE SEQUENCE [LARGE SCALE GENOMIC DNA]</scope>
    <source>
        <strain evidence="8 9">CBS 606.96</strain>
    </source>
</reference>
<feature type="domain" description="Xylanolytic transcriptional activator regulatory" evidence="7">
    <location>
        <begin position="265"/>
        <end position="336"/>
    </location>
</feature>
<dbReference type="GO" id="GO:0005634">
    <property type="term" value="C:nucleus"/>
    <property type="evidence" value="ECO:0007669"/>
    <property type="project" value="UniProtKB-SubCell"/>
</dbReference>
<protein>
    <recommendedName>
        <fullName evidence="7">Xylanolytic transcriptional activator regulatory domain-containing protein</fullName>
    </recommendedName>
</protein>
<keyword evidence="4" id="KW-0804">Transcription</keyword>
<keyword evidence="3" id="KW-0238">DNA-binding</keyword>
<dbReference type="HOGENOM" id="CLU_645565_0_0_1"/>
<keyword evidence="9" id="KW-1185">Reference proteome</keyword>
<proteinExistence type="predicted"/>
<dbReference type="GO" id="GO:0045944">
    <property type="term" value="P:positive regulation of transcription by RNA polymerase II"/>
    <property type="evidence" value="ECO:0007669"/>
    <property type="project" value="TreeGrafter"/>
</dbReference>
<organism evidence="8 9">
    <name type="scientific">Capronia epimyces CBS 606.96</name>
    <dbReference type="NCBI Taxonomy" id="1182542"/>
    <lineage>
        <taxon>Eukaryota</taxon>
        <taxon>Fungi</taxon>
        <taxon>Dikarya</taxon>
        <taxon>Ascomycota</taxon>
        <taxon>Pezizomycotina</taxon>
        <taxon>Eurotiomycetes</taxon>
        <taxon>Chaetothyriomycetidae</taxon>
        <taxon>Chaetothyriales</taxon>
        <taxon>Herpotrichiellaceae</taxon>
        <taxon>Capronia</taxon>
    </lineage>
</organism>
<name>W9XB58_9EURO</name>
<dbReference type="CDD" id="cd12148">
    <property type="entry name" value="fungal_TF_MHR"/>
    <property type="match status" value="1"/>
</dbReference>
<dbReference type="eggNOG" id="ENOG502S0TA">
    <property type="taxonomic scope" value="Eukaryota"/>
</dbReference>
<accession>W9XB58</accession>
<dbReference type="PANTHER" id="PTHR47540">
    <property type="entry name" value="THIAMINE REPRESSIBLE GENES REGULATORY PROTEIN THI5"/>
    <property type="match status" value="1"/>
</dbReference>
<dbReference type="Proteomes" id="UP000019478">
    <property type="component" value="Unassembled WGS sequence"/>
</dbReference>
<dbReference type="AlphaFoldDB" id="W9XB58"/>
<evidence type="ECO:0000313" key="9">
    <source>
        <dbReference type="Proteomes" id="UP000019478"/>
    </source>
</evidence>
<keyword evidence="2" id="KW-0805">Transcription regulation</keyword>
<dbReference type="GO" id="GO:0006351">
    <property type="term" value="P:DNA-templated transcription"/>
    <property type="evidence" value="ECO:0007669"/>
    <property type="project" value="InterPro"/>
</dbReference>
<dbReference type="GeneID" id="19173748"/>
<dbReference type="PANTHER" id="PTHR47540:SF2">
    <property type="entry name" value="ZN(II)2CYS6 TRANSCRIPTION FACTOR (EUROFUNG)"/>
    <property type="match status" value="1"/>
</dbReference>
<dbReference type="STRING" id="1182542.W9XB58"/>
<dbReference type="OrthoDB" id="3364175at2759"/>
<dbReference type="RefSeq" id="XP_007737948.1">
    <property type="nucleotide sequence ID" value="XM_007739758.1"/>
</dbReference>